<evidence type="ECO:0000313" key="17">
    <source>
        <dbReference type="Proteomes" id="UP000827986"/>
    </source>
</evidence>
<comment type="function">
    <text evidence="14">Cytochromes P450 are a group of heme-thiolate monooxygenases. In liver microsomes, this enzyme is involved in an NADPH-dependent electron transport pathway. It oxidizes a variety of structurally unrelated compounds, including steroids, fatty acids, and xenobiotics.</text>
</comment>
<evidence type="ECO:0000256" key="15">
    <source>
        <dbReference type="SAM" id="Phobius"/>
    </source>
</evidence>
<dbReference type="PRINTS" id="PR00464">
    <property type="entry name" value="EP450II"/>
</dbReference>
<name>A0A9D3XQ17_9SAUR</name>
<comment type="catalytic activity">
    <reaction evidence="14">
        <text>an organic molecule + reduced [NADPH--hemoprotein reductase] + O2 = an alcohol + oxidized [NADPH--hemoprotein reductase] + H2O + H(+)</text>
        <dbReference type="Rhea" id="RHEA:17149"/>
        <dbReference type="Rhea" id="RHEA-COMP:11964"/>
        <dbReference type="Rhea" id="RHEA-COMP:11965"/>
        <dbReference type="ChEBI" id="CHEBI:15377"/>
        <dbReference type="ChEBI" id="CHEBI:15378"/>
        <dbReference type="ChEBI" id="CHEBI:15379"/>
        <dbReference type="ChEBI" id="CHEBI:30879"/>
        <dbReference type="ChEBI" id="CHEBI:57618"/>
        <dbReference type="ChEBI" id="CHEBI:58210"/>
        <dbReference type="ChEBI" id="CHEBI:142491"/>
        <dbReference type="EC" id="1.14.14.1"/>
    </reaction>
</comment>
<dbReference type="PRINTS" id="PR00385">
    <property type="entry name" value="P450"/>
</dbReference>
<evidence type="ECO:0000256" key="14">
    <source>
        <dbReference type="RuleBase" id="RU368049"/>
    </source>
</evidence>
<organism evidence="16 17">
    <name type="scientific">Mauremys mutica</name>
    <name type="common">yellowpond turtle</name>
    <dbReference type="NCBI Taxonomy" id="74926"/>
    <lineage>
        <taxon>Eukaryota</taxon>
        <taxon>Metazoa</taxon>
        <taxon>Chordata</taxon>
        <taxon>Craniata</taxon>
        <taxon>Vertebrata</taxon>
        <taxon>Euteleostomi</taxon>
        <taxon>Archelosauria</taxon>
        <taxon>Testudinata</taxon>
        <taxon>Testudines</taxon>
        <taxon>Cryptodira</taxon>
        <taxon>Durocryptodira</taxon>
        <taxon>Testudinoidea</taxon>
        <taxon>Geoemydidae</taxon>
        <taxon>Geoemydinae</taxon>
        <taxon>Mauremys</taxon>
    </lineage>
</organism>
<feature type="transmembrane region" description="Helical" evidence="15">
    <location>
        <begin position="12"/>
        <end position="33"/>
    </location>
</feature>
<feature type="transmembrane region" description="Helical" evidence="15">
    <location>
        <begin position="215"/>
        <end position="233"/>
    </location>
</feature>
<dbReference type="InterPro" id="IPR036396">
    <property type="entry name" value="Cyt_P450_sf"/>
</dbReference>
<keyword evidence="6 13" id="KW-0479">Metal-binding</keyword>
<evidence type="ECO:0000256" key="3">
    <source>
        <dbReference type="ARBA" id="ARBA00004406"/>
    </source>
</evidence>
<dbReference type="Proteomes" id="UP000827986">
    <property type="component" value="Unassembled WGS sequence"/>
</dbReference>
<keyword evidence="17" id="KW-1185">Reference proteome</keyword>
<keyword evidence="10 13" id="KW-0408">Iron</keyword>
<evidence type="ECO:0000256" key="9">
    <source>
        <dbReference type="ARBA" id="ARBA00023002"/>
    </source>
</evidence>
<evidence type="ECO:0000256" key="1">
    <source>
        <dbReference type="ARBA" id="ARBA00001971"/>
    </source>
</evidence>
<dbReference type="GO" id="GO:0050649">
    <property type="term" value="F:testosterone 6-beta-hydroxylase activity"/>
    <property type="evidence" value="ECO:0007669"/>
    <property type="project" value="TreeGrafter"/>
</dbReference>
<dbReference type="GO" id="GO:0008202">
    <property type="term" value="P:steroid metabolic process"/>
    <property type="evidence" value="ECO:0007669"/>
    <property type="project" value="TreeGrafter"/>
</dbReference>
<dbReference type="GO" id="GO:0005789">
    <property type="term" value="C:endoplasmic reticulum membrane"/>
    <property type="evidence" value="ECO:0007669"/>
    <property type="project" value="UniProtKB-SubCell"/>
</dbReference>
<dbReference type="Pfam" id="PF00067">
    <property type="entry name" value="p450"/>
    <property type="match status" value="2"/>
</dbReference>
<keyword evidence="7 14" id="KW-0256">Endoplasmic reticulum</keyword>
<evidence type="ECO:0000256" key="8">
    <source>
        <dbReference type="ARBA" id="ARBA00022848"/>
    </source>
</evidence>
<dbReference type="InterPro" id="IPR008072">
    <property type="entry name" value="Cyt_P450_E_CYP3A"/>
</dbReference>
<dbReference type="Gene3D" id="1.10.630.10">
    <property type="entry name" value="Cytochrome P450"/>
    <property type="match status" value="2"/>
</dbReference>
<evidence type="ECO:0000256" key="12">
    <source>
        <dbReference type="ARBA" id="ARBA00023136"/>
    </source>
</evidence>
<comment type="subcellular location">
    <subcellularLocation>
        <location evidence="3 14">Endoplasmic reticulum membrane</location>
        <topology evidence="3">Peripheral membrane protein</topology>
    </subcellularLocation>
    <subcellularLocation>
        <location evidence="2 14">Microsome membrane</location>
        <topology evidence="2">Peripheral membrane protein</topology>
    </subcellularLocation>
</comment>
<evidence type="ECO:0000256" key="11">
    <source>
        <dbReference type="ARBA" id="ARBA00023033"/>
    </source>
</evidence>
<dbReference type="AlphaFoldDB" id="A0A9D3XQ17"/>
<dbReference type="CDD" id="cd20650">
    <property type="entry name" value="CYP3A"/>
    <property type="match status" value="2"/>
</dbReference>
<dbReference type="InterPro" id="IPR050705">
    <property type="entry name" value="Cytochrome_P450_3A"/>
</dbReference>
<dbReference type="PROSITE" id="PS00086">
    <property type="entry name" value="CYTOCHROME_P450"/>
    <property type="match status" value="2"/>
</dbReference>
<evidence type="ECO:0000256" key="4">
    <source>
        <dbReference type="ARBA" id="ARBA00010617"/>
    </source>
</evidence>
<dbReference type="InterPro" id="IPR017972">
    <property type="entry name" value="Cyt_P450_CS"/>
</dbReference>
<comment type="caution">
    <text evidence="16">The sequence shown here is derived from an EMBL/GenBank/DDBJ whole genome shotgun (WGS) entry which is preliminary data.</text>
</comment>
<sequence>MNLLPSFSIETWALLIALLFLLILYGIWPFGFFKKLGIPGPKPLPFFGTALEYRKGFLVFDSTCYEKYGKIWGFYDGRQPVLAVTDSTVIKTVLVKECFTTFTNRRNLGLVGELELAVSLAEDEKWKRIRTVLSPTFTSGKLKEMFPIIKHYGEVLVRNVQKKAEKDEPVAVKDIFGAYSMDVVTSTSFGVNIDSMNNPKDPFVKEIKKLVKFNFFDPLFILIFVCPFLIPLLKKMNVNFFPKDAIKFFTTSIAKIKEEREKEAKGGRVDFLQLMIESQNSNTSHESNGVTHTYKGLTDAEIFAQAFIFIFAGYEPTSNSLGYLAYELATHPDVQQKLQEEIDSVLPNKAPLTYKALMQMEYLDMSVNEILRLFPLGGRLERVCKKDVEINGLTIPKDTVVMIPPSVLHRIPEYWPEPEEFRPERFSKENKEMMDPYVYLPFGAGPRNCIGMRFALLSMKVAIASLLQNFTFRPCKETQIPLKLNSQGFILPEKPIVLKYGIWPYGLFKKLGIPGPTPLPFFGTILEYRKGMVDFDKNCFQKYGKIWGLYDGRQPVLAILDSTLIKTVLVKECYTTFTNRRRFGPTGMLKSAISLAEDEQWKRIRTVLSPTFTSGKLKEMFPIMVHYGKVLVRNVQKQVEKDEPVAVKDVFGAYSMDVITSTSFGVNTDSMNNPQDPFVKEAKKLVKFDFSPFFILLTVFPFLTPLLNMLNVNVFSNDALEFFTRAVTKIIEKRKRETRTDRVDFLQLMIDSQNLNTSHESNGLGHPNKVLTDIEILAQAIIFIFGGYETTSSILGYIVYSLATHPDVQQKLQEEIDSVLPNQAPLTYDALMQMEYVDMTVSETLRLFPFGGRIERACKKDVEINGVIIPKGTVVIIPPYLLHRIPEYWPEAEEFRPERFSKENKETMDPYVYLPFGAGPRNCIGMRFALLSVKVAIASLLQNFTFRPCKETPIPLKLSSNAFITPVDPIILKLVPRTTESKE</sequence>
<evidence type="ECO:0000256" key="7">
    <source>
        <dbReference type="ARBA" id="ARBA00022824"/>
    </source>
</evidence>
<dbReference type="FunFam" id="1.10.630.10:FF:000003">
    <property type="entry name" value="cytochrome P450 3A12-like isoform X2"/>
    <property type="match status" value="1"/>
</dbReference>
<evidence type="ECO:0000256" key="13">
    <source>
        <dbReference type="PIRSR" id="PIRSR602402-1"/>
    </source>
</evidence>
<comment type="similarity">
    <text evidence="4 14">Belongs to the cytochrome P450 family.</text>
</comment>
<protein>
    <recommendedName>
        <fullName evidence="14">Cytochrome P450 3A</fullName>
        <ecNumber evidence="14">1.14.14.-</ecNumber>
    </recommendedName>
</protein>
<keyword evidence="9 14" id="KW-0560">Oxidoreductase</keyword>
<dbReference type="GO" id="GO:0070989">
    <property type="term" value="P:oxidative demethylation"/>
    <property type="evidence" value="ECO:0007669"/>
    <property type="project" value="TreeGrafter"/>
</dbReference>
<feature type="binding site" description="axial binding residue" evidence="13">
    <location>
        <position position="923"/>
    </location>
    <ligand>
        <name>heme</name>
        <dbReference type="ChEBI" id="CHEBI:30413"/>
    </ligand>
    <ligandPart>
        <name>Fe</name>
        <dbReference type="ChEBI" id="CHEBI:18248"/>
    </ligandPart>
</feature>
<dbReference type="InterPro" id="IPR002402">
    <property type="entry name" value="Cyt_P450_E_grp-II"/>
</dbReference>
<comment type="cofactor">
    <cofactor evidence="1 13 14">
        <name>heme</name>
        <dbReference type="ChEBI" id="CHEBI:30413"/>
    </cofactor>
</comment>
<evidence type="ECO:0000313" key="16">
    <source>
        <dbReference type="EMBL" id="KAH1184012.1"/>
    </source>
</evidence>
<dbReference type="SUPFAM" id="SSF48264">
    <property type="entry name" value="Cytochrome P450"/>
    <property type="match status" value="2"/>
</dbReference>
<proteinExistence type="inferred from homology"/>
<evidence type="ECO:0000256" key="10">
    <source>
        <dbReference type="ARBA" id="ARBA00023004"/>
    </source>
</evidence>
<dbReference type="GO" id="GO:0005506">
    <property type="term" value="F:iron ion binding"/>
    <property type="evidence" value="ECO:0007669"/>
    <property type="project" value="UniProtKB-UniRule"/>
</dbReference>
<gene>
    <name evidence="16" type="ORF">KIL84_014628</name>
</gene>
<keyword evidence="11 14" id="KW-0503">Monooxygenase</keyword>
<dbReference type="PANTHER" id="PTHR24302:SF38">
    <property type="entry name" value="CYTOCHROME P450 3A5"/>
    <property type="match status" value="1"/>
</dbReference>
<evidence type="ECO:0000256" key="2">
    <source>
        <dbReference type="ARBA" id="ARBA00004174"/>
    </source>
</evidence>
<keyword evidence="12 15" id="KW-0472">Membrane</keyword>
<dbReference type="InterPro" id="IPR001128">
    <property type="entry name" value="Cyt_P450"/>
</dbReference>
<dbReference type="PANTHER" id="PTHR24302">
    <property type="entry name" value="CYTOCHROME P450 FAMILY 3"/>
    <property type="match status" value="1"/>
</dbReference>
<dbReference type="PRINTS" id="PR01689">
    <property type="entry name" value="EP450IICYP3A"/>
</dbReference>
<dbReference type="EC" id="1.14.14.-" evidence="14"/>
<evidence type="ECO:0000256" key="5">
    <source>
        <dbReference type="ARBA" id="ARBA00022617"/>
    </source>
</evidence>
<keyword evidence="5 13" id="KW-0349">Heme</keyword>
<keyword evidence="15" id="KW-0812">Transmembrane</keyword>
<reference evidence="16" key="1">
    <citation type="submission" date="2021-09" db="EMBL/GenBank/DDBJ databases">
        <title>The genome of Mauremys mutica provides insights into the evolution of semi-aquatic lifestyle.</title>
        <authorList>
            <person name="Gong S."/>
            <person name="Gao Y."/>
        </authorList>
    </citation>
    <scope>NUCLEOTIDE SEQUENCE</scope>
    <source>
        <strain evidence="16">MM-2020</strain>
        <tissue evidence="16">Muscle</tissue>
    </source>
</reference>
<accession>A0A9D3XQ17</accession>
<keyword evidence="15" id="KW-1133">Transmembrane helix</keyword>
<dbReference type="EMBL" id="JAHDVG010000465">
    <property type="protein sequence ID" value="KAH1184012.1"/>
    <property type="molecule type" value="Genomic_DNA"/>
</dbReference>
<dbReference type="FunFam" id="1.10.630.10:FF:000096">
    <property type="entry name" value="Cytochrome P450 3A4"/>
    <property type="match status" value="1"/>
</dbReference>
<evidence type="ECO:0000256" key="6">
    <source>
        <dbReference type="ARBA" id="ARBA00022723"/>
    </source>
</evidence>
<dbReference type="GO" id="GO:0020037">
    <property type="term" value="F:heme binding"/>
    <property type="evidence" value="ECO:0007669"/>
    <property type="project" value="UniProtKB-UniRule"/>
</dbReference>
<dbReference type="GO" id="GO:0016712">
    <property type="term" value="F:oxidoreductase activity, acting on paired donors, with incorporation or reduction of molecular oxygen, reduced flavin or flavoprotein as one donor, and incorporation of one atom of oxygen"/>
    <property type="evidence" value="ECO:0007669"/>
    <property type="project" value="UniProtKB-EC"/>
</dbReference>
<keyword evidence="8 14" id="KW-0492">Microsome</keyword>